<dbReference type="InterPro" id="IPR051525">
    <property type="entry name" value="DVL_RTFL_regulatory"/>
</dbReference>
<feature type="compositionally biased region" description="Low complexity" evidence="8">
    <location>
        <begin position="53"/>
        <end position="63"/>
    </location>
</feature>
<evidence type="ECO:0000256" key="7">
    <source>
        <dbReference type="ARBA" id="ARBA00024340"/>
    </source>
</evidence>
<reference evidence="10" key="1">
    <citation type="journal article" date="2019" name="Nat. Commun.">
        <title>The genome of broomcorn millet.</title>
        <authorList>
            <person name="Zou C."/>
            <person name="Miki D."/>
            <person name="Li D."/>
            <person name="Tang Q."/>
            <person name="Xiao L."/>
            <person name="Rajput S."/>
            <person name="Deng P."/>
            <person name="Jia W."/>
            <person name="Huang R."/>
            <person name="Zhang M."/>
            <person name="Sun Y."/>
            <person name="Hu J."/>
            <person name="Fu X."/>
            <person name="Schnable P.S."/>
            <person name="Li F."/>
            <person name="Zhang H."/>
            <person name="Feng B."/>
            <person name="Zhu X."/>
            <person name="Liu R."/>
            <person name="Schnable J.C."/>
            <person name="Zhu J.-K."/>
            <person name="Zhang H."/>
        </authorList>
    </citation>
    <scope>NUCLEOTIDE SEQUENCE [LARGE SCALE GENOMIC DNA]</scope>
</reference>
<organism evidence="9 10">
    <name type="scientific">Panicum miliaceum</name>
    <name type="common">Proso millet</name>
    <name type="synonym">Broomcorn millet</name>
    <dbReference type="NCBI Taxonomy" id="4540"/>
    <lineage>
        <taxon>Eukaryota</taxon>
        <taxon>Viridiplantae</taxon>
        <taxon>Streptophyta</taxon>
        <taxon>Embryophyta</taxon>
        <taxon>Tracheophyta</taxon>
        <taxon>Spermatophyta</taxon>
        <taxon>Magnoliopsida</taxon>
        <taxon>Liliopsida</taxon>
        <taxon>Poales</taxon>
        <taxon>Poaceae</taxon>
        <taxon>PACMAD clade</taxon>
        <taxon>Panicoideae</taxon>
        <taxon>Panicodae</taxon>
        <taxon>Paniceae</taxon>
        <taxon>Panicinae</taxon>
        <taxon>Panicum</taxon>
        <taxon>Panicum sect. Panicum</taxon>
    </lineage>
</organism>
<keyword evidence="4" id="KW-0812">Transmembrane</keyword>
<dbReference type="STRING" id="4540.A0A3L6S4G9"/>
<evidence type="ECO:0000256" key="2">
    <source>
        <dbReference type="ARBA" id="ARBA00022473"/>
    </source>
</evidence>
<evidence type="ECO:0000256" key="8">
    <source>
        <dbReference type="SAM" id="MobiDB-lite"/>
    </source>
</evidence>
<dbReference type="AlphaFoldDB" id="A0A3L6S4G9"/>
<name>A0A3L6S4G9_PANMI</name>
<evidence type="ECO:0000256" key="5">
    <source>
        <dbReference type="ARBA" id="ARBA00022989"/>
    </source>
</evidence>
<keyword evidence="10" id="KW-1185">Reference proteome</keyword>
<evidence type="ECO:0000256" key="1">
    <source>
        <dbReference type="ARBA" id="ARBA00004162"/>
    </source>
</evidence>
<gene>
    <name evidence="9" type="ORF">C2845_PM02G21070</name>
</gene>
<keyword evidence="6" id="KW-0472">Membrane</keyword>
<evidence type="ECO:0000256" key="6">
    <source>
        <dbReference type="ARBA" id="ARBA00023136"/>
    </source>
</evidence>
<evidence type="ECO:0000313" key="10">
    <source>
        <dbReference type="Proteomes" id="UP000275267"/>
    </source>
</evidence>
<dbReference type="Proteomes" id="UP000275267">
    <property type="component" value="Unassembled WGS sequence"/>
</dbReference>
<evidence type="ECO:0000256" key="3">
    <source>
        <dbReference type="ARBA" id="ARBA00022475"/>
    </source>
</evidence>
<comment type="caution">
    <text evidence="9">The sequence shown here is derived from an EMBL/GenBank/DDBJ whole genome shotgun (WGS) entry which is preliminary data.</text>
</comment>
<keyword evidence="2" id="KW-0217">Developmental protein</keyword>
<comment type="similarity">
    <text evidence="7">Belongs to the DVL/RTFL small polypeptides family.</text>
</comment>
<dbReference type="InterPro" id="IPR012552">
    <property type="entry name" value="DVL"/>
</dbReference>
<evidence type="ECO:0000313" key="9">
    <source>
        <dbReference type="EMBL" id="RLN15529.1"/>
    </source>
</evidence>
<evidence type="ECO:0000256" key="4">
    <source>
        <dbReference type="ARBA" id="ARBA00022692"/>
    </source>
</evidence>
<dbReference type="EMBL" id="PQIB02000005">
    <property type="protein sequence ID" value="RLN15529.1"/>
    <property type="molecule type" value="Genomic_DNA"/>
</dbReference>
<accession>A0A3L6S4G9</accession>
<proteinExistence type="inferred from homology"/>
<keyword evidence="3" id="KW-1003">Cell membrane</keyword>
<dbReference type="GO" id="GO:0005886">
    <property type="term" value="C:plasma membrane"/>
    <property type="evidence" value="ECO:0007669"/>
    <property type="project" value="UniProtKB-SubCell"/>
</dbReference>
<comment type="subcellular location">
    <subcellularLocation>
        <location evidence="1">Cell membrane</location>
        <topology evidence="1">Single-pass membrane protein</topology>
    </subcellularLocation>
</comment>
<dbReference type="Pfam" id="PF08137">
    <property type="entry name" value="DVL"/>
    <property type="match status" value="1"/>
</dbReference>
<dbReference type="GO" id="GO:0008285">
    <property type="term" value="P:negative regulation of cell population proliferation"/>
    <property type="evidence" value="ECO:0007669"/>
    <property type="project" value="InterPro"/>
</dbReference>
<dbReference type="PANTHER" id="PTHR33102">
    <property type="entry name" value="DVL19-RELATED-RELATED"/>
    <property type="match status" value="1"/>
</dbReference>
<protein>
    <submittedName>
        <fullName evidence="9">Uncharacterized protein</fullName>
    </submittedName>
</protein>
<keyword evidence="5" id="KW-1133">Transmembrane helix</keyword>
<dbReference type="GO" id="GO:0048367">
    <property type="term" value="P:shoot system development"/>
    <property type="evidence" value="ECO:0007669"/>
    <property type="project" value="UniProtKB-ARBA"/>
</dbReference>
<feature type="region of interest" description="Disordered" evidence="8">
    <location>
        <begin position="1"/>
        <end position="73"/>
    </location>
</feature>
<sequence>MRRRELGARVQTSSPALDRSAPPAIASSRTEGSSREDQDAGGARSRRQGGMGQCASRQGSAAAAGGGGGGEGRRGCLAVAREQRSRFYIFRRCVAMLVCWHSVSEAADSAGSKTRSTVWLSLRVFDPGPFFSLVPASMQPATVRPSPGNVRGDHTSCINFEFLLLTPCESSKRPAIITASTYPGHPSQHFLPLLSR</sequence>